<protein>
    <submittedName>
        <fullName evidence="2">Uncharacterized protein</fullName>
    </submittedName>
</protein>
<organism evidence="2 3">
    <name type="scientific">Rhynchosporium agropyri</name>
    <dbReference type="NCBI Taxonomy" id="914238"/>
    <lineage>
        <taxon>Eukaryota</taxon>
        <taxon>Fungi</taxon>
        <taxon>Dikarya</taxon>
        <taxon>Ascomycota</taxon>
        <taxon>Pezizomycotina</taxon>
        <taxon>Leotiomycetes</taxon>
        <taxon>Helotiales</taxon>
        <taxon>Ploettnerulaceae</taxon>
        <taxon>Rhynchosporium</taxon>
    </lineage>
</organism>
<proteinExistence type="predicted"/>
<feature type="region of interest" description="Disordered" evidence="1">
    <location>
        <begin position="45"/>
        <end position="67"/>
    </location>
</feature>
<accession>A0A1E1L458</accession>
<reference evidence="3" key="1">
    <citation type="submission" date="2016-03" db="EMBL/GenBank/DDBJ databases">
        <authorList>
            <person name="Guldener U."/>
        </authorList>
    </citation>
    <scope>NUCLEOTIDE SEQUENCE [LARGE SCALE GENOMIC DNA]</scope>
    <source>
        <strain evidence="3">04CH-RAC-A.6.1</strain>
    </source>
</reference>
<sequence length="78" mass="8560">MKLYLSTFGTIIQVNVIVARISPSYKSKIDDAHLILAVHSADDFIPSSSSTSDEQPDPEVSYRGLSDGLFINPPKCFD</sequence>
<evidence type="ECO:0000256" key="1">
    <source>
        <dbReference type="SAM" id="MobiDB-lite"/>
    </source>
</evidence>
<gene>
    <name evidence="2" type="ORF">RAG0_11475</name>
</gene>
<name>A0A1E1L458_9HELO</name>
<keyword evidence="3" id="KW-1185">Reference proteome</keyword>
<dbReference type="Proteomes" id="UP000178912">
    <property type="component" value="Unassembled WGS sequence"/>
</dbReference>
<dbReference type="EMBL" id="FJUX01000076">
    <property type="protein sequence ID" value="CZT05326.1"/>
    <property type="molecule type" value="Genomic_DNA"/>
</dbReference>
<dbReference type="AlphaFoldDB" id="A0A1E1L458"/>
<evidence type="ECO:0000313" key="3">
    <source>
        <dbReference type="Proteomes" id="UP000178912"/>
    </source>
</evidence>
<evidence type="ECO:0000313" key="2">
    <source>
        <dbReference type="EMBL" id="CZT05326.1"/>
    </source>
</evidence>